<comment type="caution">
    <text evidence="2">The sequence shown here is derived from an EMBL/GenBank/DDBJ whole genome shotgun (WGS) entry which is preliminary data.</text>
</comment>
<protein>
    <submittedName>
        <fullName evidence="2">Formate C-acetyltransferase</fullName>
        <ecNumber evidence="2">2.3.1.54</ecNumber>
    </submittedName>
</protein>
<dbReference type="PANTHER" id="PTHR30191:SF0">
    <property type="entry name" value="FORMATE ACETYLTRANSFERASE 1"/>
    <property type="match status" value="1"/>
</dbReference>
<dbReference type="PANTHER" id="PTHR30191">
    <property type="entry name" value="FORMATE ACETYLTRANSFERASE"/>
    <property type="match status" value="1"/>
</dbReference>
<name>D3AAH7_9FIRM</name>
<reference evidence="2 3" key="1">
    <citation type="submission" date="2010-01" db="EMBL/GenBank/DDBJ databases">
        <authorList>
            <person name="Weinstock G."/>
            <person name="Sodergren E."/>
            <person name="Clifton S."/>
            <person name="Fulton L."/>
            <person name="Fulton B."/>
            <person name="Courtney L."/>
            <person name="Fronick C."/>
            <person name="Harrison M."/>
            <person name="Strong C."/>
            <person name="Farmer C."/>
            <person name="Delahaunty K."/>
            <person name="Markovic C."/>
            <person name="Hall O."/>
            <person name="Minx P."/>
            <person name="Tomlinson C."/>
            <person name="Mitreva M."/>
            <person name="Nelson J."/>
            <person name="Hou S."/>
            <person name="Wollam A."/>
            <person name="Pepin K.H."/>
            <person name="Johnson M."/>
            <person name="Bhonagiri V."/>
            <person name="Nash W.E."/>
            <person name="Warren W."/>
            <person name="Chinwalla A."/>
            <person name="Mardis E.R."/>
            <person name="Wilson R.K."/>
        </authorList>
    </citation>
    <scope>NUCLEOTIDE SEQUENCE [LARGE SCALE GENOMIC DNA]</scope>
    <source>
        <strain evidence="2 3">DSM 13479</strain>
    </source>
</reference>
<dbReference type="GO" id="GO:0005829">
    <property type="term" value="C:cytosol"/>
    <property type="evidence" value="ECO:0007669"/>
    <property type="project" value="TreeGrafter"/>
</dbReference>
<accession>D3AAH7</accession>
<keyword evidence="2" id="KW-0012">Acyltransferase</keyword>
<dbReference type="EC" id="2.3.1.54" evidence="2"/>
<evidence type="ECO:0000313" key="2">
    <source>
        <dbReference type="EMBL" id="EFD01183.1"/>
    </source>
</evidence>
<keyword evidence="2" id="KW-0808">Transferase</keyword>
<evidence type="ECO:0000313" key="3">
    <source>
        <dbReference type="Proteomes" id="UP000004968"/>
    </source>
</evidence>
<dbReference type="SUPFAM" id="SSF51998">
    <property type="entry name" value="PFL-like glycyl radical enzymes"/>
    <property type="match status" value="1"/>
</dbReference>
<feature type="domain" description="PFL" evidence="1">
    <location>
        <begin position="1"/>
        <end position="117"/>
    </location>
</feature>
<dbReference type="PROSITE" id="PS51554">
    <property type="entry name" value="PFL"/>
    <property type="match status" value="1"/>
</dbReference>
<dbReference type="AlphaFoldDB" id="D3AAH7"/>
<dbReference type="InterPro" id="IPR050244">
    <property type="entry name" value="Auton_GlycylRad_Cofactor"/>
</dbReference>
<organism evidence="2 3">
    <name type="scientific">Hungatella hathewayi DSM 13479</name>
    <dbReference type="NCBI Taxonomy" id="566550"/>
    <lineage>
        <taxon>Bacteria</taxon>
        <taxon>Bacillati</taxon>
        <taxon>Bacillota</taxon>
        <taxon>Clostridia</taxon>
        <taxon>Lachnospirales</taxon>
        <taxon>Lachnospiraceae</taxon>
        <taxon>Hungatella</taxon>
    </lineage>
</organism>
<proteinExistence type="predicted"/>
<dbReference type="RefSeq" id="WP_006771154.1">
    <property type="nucleotide sequence ID" value="NZ_GG667611.1"/>
</dbReference>
<feature type="non-terminal residue" evidence="2">
    <location>
        <position position="117"/>
    </location>
</feature>
<dbReference type="InterPro" id="IPR004184">
    <property type="entry name" value="PFL_dom"/>
</dbReference>
<dbReference type="GO" id="GO:0008861">
    <property type="term" value="F:formate C-acetyltransferase activity"/>
    <property type="evidence" value="ECO:0007669"/>
    <property type="project" value="UniProtKB-EC"/>
</dbReference>
<gene>
    <name evidence="2" type="primary">pfl</name>
    <name evidence="2" type="ORF">CLOSTHATH_00598</name>
</gene>
<dbReference type="EMBL" id="ACIO01000034">
    <property type="protein sequence ID" value="EFD01183.1"/>
    <property type="molecule type" value="Genomic_DNA"/>
</dbReference>
<dbReference type="Pfam" id="PF02901">
    <property type="entry name" value="PFL-like"/>
    <property type="match status" value="1"/>
</dbReference>
<sequence>MRPEWRDFSGGVWEREINVRDFIQKNYTPYDGDDSFLAGPTQATKDLWAQVMDLSAKEREAGGVLDMDTKVVSTITSHGPGYLDQDKEKIVGFQTDKPFKRSLQPYGGIRMAEKACA</sequence>
<dbReference type="Proteomes" id="UP000004968">
    <property type="component" value="Unassembled WGS sequence"/>
</dbReference>
<dbReference type="Gene3D" id="3.20.70.20">
    <property type="match status" value="1"/>
</dbReference>
<dbReference type="HOGENOM" id="CLU_151200_0_0_9"/>
<evidence type="ECO:0000259" key="1">
    <source>
        <dbReference type="PROSITE" id="PS51554"/>
    </source>
</evidence>